<accession>A0A9P4SCN1</accession>
<organism evidence="4 5">
    <name type="scientific">Patellaria atrata CBS 101060</name>
    <dbReference type="NCBI Taxonomy" id="1346257"/>
    <lineage>
        <taxon>Eukaryota</taxon>
        <taxon>Fungi</taxon>
        <taxon>Dikarya</taxon>
        <taxon>Ascomycota</taxon>
        <taxon>Pezizomycotina</taxon>
        <taxon>Dothideomycetes</taxon>
        <taxon>Dothideomycetes incertae sedis</taxon>
        <taxon>Patellariales</taxon>
        <taxon>Patellariaceae</taxon>
        <taxon>Patellaria</taxon>
    </lineage>
</organism>
<dbReference type="Pfam" id="PF00106">
    <property type="entry name" value="adh_short"/>
    <property type="match status" value="1"/>
</dbReference>
<name>A0A9P4SCN1_9PEZI</name>
<dbReference type="CDD" id="cd05233">
    <property type="entry name" value="SDR_c"/>
    <property type="match status" value="1"/>
</dbReference>
<feature type="region of interest" description="Disordered" evidence="3">
    <location>
        <begin position="1"/>
        <end position="20"/>
    </location>
</feature>
<evidence type="ECO:0000313" key="4">
    <source>
        <dbReference type="EMBL" id="KAF2839944.1"/>
    </source>
</evidence>
<dbReference type="SUPFAM" id="SSF51735">
    <property type="entry name" value="NAD(P)-binding Rossmann-fold domains"/>
    <property type="match status" value="1"/>
</dbReference>
<dbReference type="Gene3D" id="3.40.50.720">
    <property type="entry name" value="NAD(P)-binding Rossmann-like Domain"/>
    <property type="match status" value="1"/>
</dbReference>
<keyword evidence="2" id="KW-0560">Oxidoreductase</keyword>
<comment type="similarity">
    <text evidence="1">Belongs to the short-chain dehydrogenases/reductases (SDR) family.</text>
</comment>
<dbReference type="AlphaFoldDB" id="A0A9P4SCN1"/>
<protein>
    <submittedName>
        <fullName evidence="4">Short-chain type dehydrogenase</fullName>
    </submittedName>
</protein>
<gene>
    <name evidence="4" type="ORF">M501DRAFT_1024023</name>
</gene>
<dbReference type="InterPro" id="IPR036291">
    <property type="entry name" value="NAD(P)-bd_dom_sf"/>
</dbReference>
<dbReference type="Proteomes" id="UP000799429">
    <property type="component" value="Unassembled WGS sequence"/>
</dbReference>
<evidence type="ECO:0000256" key="1">
    <source>
        <dbReference type="ARBA" id="ARBA00006484"/>
    </source>
</evidence>
<proteinExistence type="inferred from homology"/>
<comment type="caution">
    <text evidence="4">The sequence shown here is derived from an EMBL/GenBank/DDBJ whole genome shotgun (WGS) entry which is preliminary data.</text>
</comment>
<keyword evidence="5" id="KW-1185">Reference proteome</keyword>
<sequence length="308" mass="33673">MPPSRHDPRPNPLEGPGDYTTTSVVHSDTYPAIDPTKLDLSGKSVFISGASKGLGRAITLSFAKAGASRIAAGARSDLSSLENEVQEAASAANRPRPNFLTVKFDVSDAKSTEGAAVTVEKAFGRVDIVVNNAGVIGCTKLLMETDPDEWWFTWSVNVKGPYLVTRAFLPLMLKGGDKTFLTVNSVGALLHMPTLSDYQPSKLATLRFSEHICAEYGDKGIIAYSIHPGNMLTDMLSEVMKGKGSEGLNHIFVDKVELAADTIAYLTSERREWLRGRYINATWNMPELMAKKDEIQRTDKLKVRLILP</sequence>
<reference evidence="4" key="1">
    <citation type="journal article" date="2020" name="Stud. Mycol.">
        <title>101 Dothideomycetes genomes: a test case for predicting lifestyles and emergence of pathogens.</title>
        <authorList>
            <person name="Haridas S."/>
            <person name="Albert R."/>
            <person name="Binder M."/>
            <person name="Bloem J."/>
            <person name="Labutti K."/>
            <person name="Salamov A."/>
            <person name="Andreopoulos B."/>
            <person name="Baker S."/>
            <person name="Barry K."/>
            <person name="Bills G."/>
            <person name="Bluhm B."/>
            <person name="Cannon C."/>
            <person name="Castanera R."/>
            <person name="Culley D."/>
            <person name="Daum C."/>
            <person name="Ezra D."/>
            <person name="Gonzalez J."/>
            <person name="Henrissat B."/>
            <person name="Kuo A."/>
            <person name="Liang C."/>
            <person name="Lipzen A."/>
            <person name="Lutzoni F."/>
            <person name="Magnuson J."/>
            <person name="Mondo S."/>
            <person name="Nolan M."/>
            <person name="Ohm R."/>
            <person name="Pangilinan J."/>
            <person name="Park H.-J."/>
            <person name="Ramirez L."/>
            <person name="Alfaro M."/>
            <person name="Sun H."/>
            <person name="Tritt A."/>
            <person name="Yoshinaga Y."/>
            <person name="Zwiers L.-H."/>
            <person name="Turgeon B."/>
            <person name="Goodwin S."/>
            <person name="Spatafora J."/>
            <person name="Crous P."/>
            <person name="Grigoriev I."/>
        </authorList>
    </citation>
    <scope>NUCLEOTIDE SEQUENCE</scope>
    <source>
        <strain evidence="4">CBS 101060</strain>
    </source>
</reference>
<dbReference type="PRINTS" id="PR00081">
    <property type="entry name" value="GDHRDH"/>
</dbReference>
<dbReference type="InterPro" id="IPR002347">
    <property type="entry name" value="SDR_fam"/>
</dbReference>
<dbReference type="EMBL" id="MU006094">
    <property type="protein sequence ID" value="KAF2839944.1"/>
    <property type="molecule type" value="Genomic_DNA"/>
</dbReference>
<dbReference type="PANTHER" id="PTHR42760:SF37">
    <property type="entry name" value="CLAVALDEHYDE DEHYDROGENASE"/>
    <property type="match status" value="1"/>
</dbReference>
<dbReference type="OrthoDB" id="1933717at2759"/>
<dbReference type="PANTHER" id="PTHR42760">
    <property type="entry name" value="SHORT-CHAIN DEHYDROGENASES/REDUCTASES FAMILY MEMBER"/>
    <property type="match status" value="1"/>
</dbReference>
<evidence type="ECO:0000256" key="3">
    <source>
        <dbReference type="SAM" id="MobiDB-lite"/>
    </source>
</evidence>
<evidence type="ECO:0000313" key="5">
    <source>
        <dbReference type="Proteomes" id="UP000799429"/>
    </source>
</evidence>
<dbReference type="GO" id="GO:0016616">
    <property type="term" value="F:oxidoreductase activity, acting on the CH-OH group of donors, NAD or NADP as acceptor"/>
    <property type="evidence" value="ECO:0007669"/>
    <property type="project" value="TreeGrafter"/>
</dbReference>
<evidence type="ECO:0000256" key="2">
    <source>
        <dbReference type="ARBA" id="ARBA00023002"/>
    </source>
</evidence>